<dbReference type="Proteomes" id="UP001189429">
    <property type="component" value="Unassembled WGS sequence"/>
</dbReference>
<feature type="compositionally biased region" description="Low complexity" evidence="1">
    <location>
        <begin position="50"/>
        <end position="60"/>
    </location>
</feature>
<feature type="region of interest" description="Disordered" evidence="1">
    <location>
        <begin position="93"/>
        <end position="219"/>
    </location>
</feature>
<reference evidence="2" key="1">
    <citation type="submission" date="2023-10" db="EMBL/GenBank/DDBJ databases">
        <authorList>
            <person name="Chen Y."/>
            <person name="Shah S."/>
            <person name="Dougan E. K."/>
            <person name="Thang M."/>
            <person name="Chan C."/>
        </authorList>
    </citation>
    <scope>NUCLEOTIDE SEQUENCE [LARGE SCALE GENOMIC DNA]</scope>
</reference>
<organism evidence="2 3">
    <name type="scientific">Prorocentrum cordatum</name>
    <dbReference type="NCBI Taxonomy" id="2364126"/>
    <lineage>
        <taxon>Eukaryota</taxon>
        <taxon>Sar</taxon>
        <taxon>Alveolata</taxon>
        <taxon>Dinophyceae</taxon>
        <taxon>Prorocentrales</taxon>
        <taxon>Prorocentraceae</taxon>
        <taxon>Prorocentrum</taxon>
    </lineage>
</organism>
<evidence type="ECO:0000313" key="3">
    <source>
        <dbReference type="Proteomes" id="UP001189429"/>
    </source>
</evidence>
<accession>A0ABN9VVW2</accession>
<evidence type="ECO:0000313" key="2">
    <source>
        <dbReference type="EMBL" id="CAK0877743.1"/>
    </source>
</evidence>
<comment type="caution">
    <text evidence="2">The sequence shown here is derived from an EMBL/GenBank/DDBJ whole genome shotgun (WGS) entry which is preliminary data.</text>
</comment>
<protein>
    <submittedName>
        <fullName evidence="2">Uncharacterized protein</fullName>
    </submittedName>
</protein>
<evidence type="ECO:0000256" key="1">
    <source>
        <dbReference type="SAM" id="MobiDB-lite"/>
    </source>
</evidence>
<feature type="compositionally biased region" description="Low complexity" evidence="1">
    <location>
        <begin position="93"/>
        <end position="102"/>
    </location>
</feature>
<sequence>MACLSFLGCHSGLFSAAKPAAAKQPEKQEEGPHIGCITVDEEQQPPVGPAEATQGAANEAAPVCAWSTDVVLGAEREDSAAMGASLACCSPARAAEPEAAPSPDDKPEEPRPASLVDQDAPLAAAGASPEEPAPRIAEPEPAAPAHFEGSDPEDAAAGKAAKGCCVPRASKRRTKGSKGSKVQDAAATLGSASAGSSSKPKKQGVGGGKRGKSKASAGA</sequence>
<name>A0ABN9VVW2_9DINO</name>
<dbReference type="EMBL" id="CAUYUJ010017771">
    <property type="protein sequence ID" value="CAK0877743.1"/>
    <property type="molecule type" value="Genomic_DNA"/>
</dbReference>
<gene>
    <name evidence="2" type="ORF">PCOR1329_LOCUS61713</name>
</gene>
<proteinExistence type="predicted"/>
<keyword evidence="3" id="KW-1185">Reference proteome</keyword>
<feature type="compositionally biased region" description="Low complexity" evidence="1">
    <location>
        <begin position="179"/>
        <end position="198"/>
    </location>
</feature>
<feature type="region of interest" description="Disordered" evidence="1">
    <location>
        <begin position="19"/>
        <end position="60"/>
    </location>
</feature>
<feature type="compositionally biased region" description="Low complexity" evidence="1">
    <location>
        <begin position="120"/>
        <end position="145"/>
    </location>
</feature>
<feature type="compositionally biased region" description="Low complexity" evidence="1">
    <location>
        <begin position="155"/>
        <end position="165"/>
    </location>
</feature>
<feature type="compositionally biased region" description="Basic residues" evidence="1">
    <location>
        <begin position="169"/>
        <end position="178"/>
    </location>
</feature>